<dbReference type="CDD" id="cd09992">
    <property type="entry name" value="HDAC_classII"/>
    <property type="match status" value="1"/>
</dbReference>
<accession>W4LZD8</accession>
<dbReference type="GO" id="GO:0040029">
    <property type="term" value="P:epigenetic regulation of gene expression"/>
    <property type="evidence" value="ECO:0007669"/>
    <property type="project" value="TreeGrafter"/>
</dbReference>
<protein>
    <recommendedName>
        <fullName evidence="2">Histone deacetylase domain-containing protein</fullName>
    </recommendedName>
</protein>
<evidence type="ECO:0000259" key="2">
    <source>
        <dbReference type="Pfam" id="PF00850"/>
    </source>
</evidence>
<evidence type="ECO:0000256" key="1">
    <source>
        <dbReference type="ARBA" id="ARBA00005947"/>
    </source>
</evidence>
<proteinExistence type="inferred from homology"/>
<dbReference type="Gene3D" id="3.40.800.20">
    <property type="entry name" value="Histone deacetylase domain"/>
    <property type="match status" value="1"/>
</dbReference>
<sequence length="313" mass="34650">MQVGLVYHPDYLKHDAGRQHPERPSRLEAVMQALESSDAAQSMRNLDIQHDAEAWIAKVHELDHIRTVAATSQHERASLDPDTGVCRESYATSLKAVAGTLAAADAVMAGDISQAFCAVRPPGHHAEAHRSMGFCLFNNVAILARYLQQQHGLDNILIIDWDVHHGNGTQHIFEDDPSVFFVSTHQYPYYPGTGATTETGQSRGKGFTMNFPLPPGCDDAVYTEIFEQHLLPRALEYRPDAVLISAGFDAHRDDPLAQMLVTEEGYRRMTQVVKEIAATCSQNRLISVLEGGYDLDALGRSVTAHVNELQRDH</sequence>
<organism evidence="3 4">
    <name type="scientific">Entotheonella factor</name>
    <dbReference type="NCBI Taxonomy" id="1429438"/>
    <lineage>
        <taxon>Bacteria</taxon>
        <taxon>Pseudomonadati</taxon>
        <taxon>Nitrospinota/Tectimicrobiota group</taxon>
        <taxon>Candidatus Tectimicrobiota</taxon>
        <taxon>Candidatus Entotheonellia</taxon>
        <taxon>Candidatus Entotheonellales</taxon>
        <taxon>Candidatus Entotheonellaceae</taxon>
        <taxon>Candidatus Entotheonella</taxon>
    </lineage>
</organism>
<comment type="caution">
    <text evidence="3">The sequence shown here is derived from an EMBL/GenBank/DDBJ whole genome shotgun (WGS) entry which is preliminary data.</text>
</comment>
<dbReference type="EMBL" id="AZHW01000063">
    <property type="protein sequence ID" value="ETX03275.1"/>
    <property type="molecule type" value="Genomic_DNA"/>
</dbReference>
<dbReference type="Proteomes" id="UP000019141">
    <property type="component" value="Unassembled WGS sequence"/>
</dbReference>
<name>W4LZD8_ENTF1</name>
<dbReference type="HOGENOM" id="CLU_007727_8_2_7"/>
<comment type="similarity">
    <text evidence="1">Belongs to the histone deacetylase family.</text>
</comment>
<evidence type="ECO:0000313" key="4">
    <source>
        <dbReference type="Proteomes" id="UP000019141"/>
    </source>
</evidence>
<dbReference type="Pfam" id="PF00850">
    <property type="entry name" value="Hist_deacetyl"/>
    <property type="match status" value="1"/>
</dbReference>
<dbReference type="SUPFAM" id="SSF52768">
    <property type="entry name" value="Arginase/deacetylase"/>
    <property type="match status" value="1"/>
</dbReference>
<gene>
    <name evidence="3" type="ORF">ETSY1_00550</name>
</gene>
<evidence type="ECO:0000313" key="3">
    <source>
        <dbReference type="EMBL" id="ETX03275.1"/>
    </source>
</evidence>
<dbReference type="PANTHER" id="PTHR10625:SF10">
    <property type="entry name" value="HISTONE DEACETYLASE HDAC1"/>
    <property type="match status" value="1"/>
</dbReference>
<dbReference type="InterPro" id="IPR023801">
    <property type="entry name" value="His_deacetylse_dom"/>
</dbReference>
<dbReference type="InterPro" id="IPR037138">
    <property type="entry name" value="His_deacetylse_dom_sf"/>
</dbReference>
<dbReference type="PANTHER" id="PTHR10625">
    <property type="entry name" value="HISTONE DEACETYLASE HDAC1-RELATED"/>
    <property type="match status" value="1"/>
</dbReference>
<reference evidence="3 4" key="1">
    <citation type="journal article" date="2014" name="Nature">
        <title>An environmental bacterial taxon with a large and distinct metabolic repertoire.</title>
        <authorList>
            <person name="Wilson M.C."/>
            <person name="Mori T."/>
            <person name="Ruckert C."/>
            <person name="Uria A.R."/>
            <person name="Helf M.J."/>
            <person name="Takada K."/>
            <person name="Gernert C."/>
            <person name="Steffens U.A."/>
            <person name="Heycke N."/>
            <person name="Schmitt S."/>
            <person name="Rinke C."/>
            <person name="Helfrich E.J."/>
            <person name="Brachmann A.O."/>
            <person name="Gurgui C."/>
            <person name="Wakimoto T."/>
            <person name="Kracht M."/>
            <person name="Crusemann M."/>
            <person name="Hentschel U."/>
            <person name="Abe I."/>
            <person name="Matsunaga S."/>
            <person name="Kalinowski J."/>
            <person name="Takeyama H."/>
            <person name="Piel J."/>
        </authorList>
    </citation>
    <scope>NUCLEOTIDE SEQUENCE [LARGE SCALE GENOMIC DNA]</scope>
    <source>
        <strain evidence="4">TSY1</strain>
    </source>
</reference>
<feature type="domain" description="Histone deacetylase" evidence="2">
    <location>
        <begin position="20"/>
        <end position="309"/>
    </location>
</feature>
<dbReference type="AlphaFoldDB" id="W4LZD8"/>
<keyword evidence="4" id="KW-1185">Reference proteome</keyword>
<dbReference type="GO" id="GO:0004407">
    <property type="term" value="F:histone deacetylase activity"/>
    <property type="evidence" value="ECO:0007669"/>
    <property type="project" value="TreeGrafter"/>
</dbReference>
<dbReference type="InterPro" id="IPR000286">
    <property type="entry name" value="HDACs"/>
</dbReference>
<dbReference type="PRINTS" id="PR01270">
    <property type="entry name" value="HDASUPER"/>
</dbReference>
<dbReference type="InterPro" id="IPR023696">
    <property type="entry name" value="Ureohydrolase_dom_sf"/>
</dbReference>